<comment type="caution">
    <text evidence="5">Lacks conserved residue(s) required for the propagation of feature annotation.</text>
</comment>
<keyword evidence="4" id="KW-0720">Serine protease</keyword>
<dbReference type="Proteomes" id="UP000536604">
    <property type="component" value="Unassembled WGS sequence"/>
</dbReference>
<keyword evidence="7" id="KW-1133">Transmembrane helix</keyword>
<feature type="region of interest" description="Disordered" evidence="6">
    <location>
        <begin position="355"/>
        <end position="377"/>
    </location>
</feature>
<comment type="similarity">
    <text evidence="1 5">Belongs to the peptidase S8 family.</text>
</comment>
<protein>
    <recommendedName>
        <fullName evidence="9">Peptidase S8/S53 domain-containing protein</fullName>
    </recommendedName>
</protein>
<accession>A0A841IPN3</accession>
<dbReference type="PANTHER" id="PTHR43806">
    <property type="entry name" value="PEPTIDASE S8"/>
    <property type="match status" value="1"/>
</dbReference>
<dbReference type="PROSITE" id="PS51892">
    <property type="entry name" value="SUBTILASE"/>
    <property type="match status" value="1"/>
</dbReference>
<dbReference type="SUPFAM" id="SSF52743">
    <property type="entry name" value="Subtilisin-like"/>
    <property type="match status" value="1"/>
</dbReference>
<evidence type="ECO:0000259" key="9">
    <source>
        <dbReference type="Pfam" id="PF00082"/>
    </source>
</evidence>
<evidence type="ECO:0000256" key="4">
    <source>
        <dbReference type="ARBA" id="ARBA00022825"/>
    </source>
</evidence>
<evidence type="ECO:0000256" key="3">
    <source>
        <dbReference type="ARBA" id="ARBA00022801"/>
    </source>
</evidence>
<dbReference type="InterPro" id="IPR015500">
    <property type="entry name" value="Peptidase_S8_subtilisin-rel"/>
</dbReference>
<evidence type="ECO:0000256" key="1">
    <source>
        <dbReference type="ARBA" id="ARBA00011073"/>
    </source>
</evidence>
<feature type="compositionally biased region" description="Basic residues" evidence="6">
    <location>
        <begin position="367"/>
        <end position="377"/>
    </location>
</feature>
<dbReference type="RefSeq" id="WP_343064850.1">
    <property type="nucleotide sequence ID" value="NZ_JACHJO010000001.1"/>
</dbReference>
<dbReference type="InterPro" id="IPR000209">
    <property type="entry name" value="Peptidase_S8/S53_dom"/>
</dbReference>
<keyword evidence="11" id="KW-1185">Reference proteome</keyword>
<sequence>MLWGNSHNRKPARTVATGVAAVLFLAAAPAAADPVPDFRPEQWGLQSIDTQQLWEETQGQGVTVGMPGFAVDEEHPDVDGNVTVDTEFGSDGDTETGTAAASLVAGHGHGFDADAGVLGVAPRAELLVLPTDKSLPSAIRRAIDSDVQVILLPETDGSVNLTNATRDAADAGILVVGPAGGEEYPDVLAVGGVDENGELVDGSPDAEEIDLLAPGADLVAAGPDLGQEEVTGAEYAAAMAAGAAALLRAAYPQLFPDQIRSALVDGAQQGTDGLPSLHLPTAQAQAEGAAQNTQLVDGILENREEQDAPVPVWVWLLVIGAVLVLGIAMVVLWVRRSTKDPYGVQAERELEEAEIARERAATAPPATRRKGGRRRKR</sequence>
<keyword evidence="7" id="KW-0472">Membrane</keyword>
<dbReference type="InterPro" id="IPR036852">
    <property type="entry name" value="Peptidase_S8/S53_dom_sf"/>
</dbReference>
<comment type="caution">
    <text evidence="10">The sequence shown here is derived from an EMBL/GenBank/DDBJ whole genome shotgun (WGS) entry which is preliminary data.</text>
</comment>
<evidence type="ECO:0000256" key="7">
    <source>
        <dbReference type="SAM" id="Phobius"/>
    </source>
</evidence>
<dbReference type="EMBL" id="JACHJO010000001">
    <property type="protein sequence ID" value="MBB6118218.1"/>
    <property type="molecule type" value="Genomic_DNA"/>
</dbReference>
<feature type="transmembrane region" description="Helical" evidence="7">
    <location>
        <begin position="312"/>
        <end position="334"/>
    </location>
</feature>
<evidence type="ECO:0000256" key="2">
    <source>
        <dbReference type="ARBA" id="ARBA00022670"/>
    </source>
</evidence>
<dbReference type="AlphaFoldDB" id="A0A841IPN3"/>
<feature type="domain" description="Peptidase S8/S53" evidence="9">
    <location>
        <begin position="59"/>
        <end position="272"/>
    </location>
</feature>
<evidence type="ECO:0000256" key="5">
    <source>
        <dbReference type="PROSITE-ProRule" id="PRU01240"/>
    </source>
</evidence>
<dbReference type="Gene3D" id="3.40.50.200">
    <property type="entry name" value="Peptidase S8/S53 domain"/>
    <property type="match status" value="1"/>
</dbReference>
<gene>
    <name evidence="10" type="ORF">FHS13_000146</name>
</gene>
<keyword evidence="3" id="KW-0378">Hydrolase</keyword>
<keyword evidence="7" id="KW-0812">Transmembrane</keyword>
<dbReference type="Pfam" id="PF00082">
    <property type="entry name" value="Peptidase_S8"/>
    <property type="match status" value="1"/>
</dbReference>
<dbReference type="GO" id="GO:0004252">
    <property type="term" value="F:serine-type endopeptidase activity"/>
    <property type="evidence" value="ECO:0007669"/>
    <property type="project" value="InterPro"/>
</dbReference>
<dbReference type="GO" id="GO:0006508">
    <property type="term" value="P:proteolysis"/>
    <property type="evidence" value="ECO:0007669"/>
    <property type="project" value="UniProtKB-KW"/>
</dbReference>
<name>A0A841IPN3_9ACTN</name>
<dbReference type="PRINTS" id="PR00723">
    <property type="entry name" value="SUBTILISIN"/>
</dbReference>
<evidence type="ECO:0000313" key="10">
    <source>
        <dbReference type="EMBL" id="MBB6118218.1"/>
    </source>
</evidence>
<dbReference type="PANTHER" id="PTHR43806:SF11">
    <property type="entry name" value="CEREVISIN-RELATED"/>
    <property type="match status" value="1"/>
</dbReference>
<reference evidence="10 11" key="1">
    <citation type="submission" date="2020-08" db="EMBL/GenBank/DDBJ databases">
        <title>Genomic Encyclopedia of Type Strains, Phase III (KMG-III): the genomes of soil and plant-associated and newly described type strains.</title>
        <authorList>
            <person name="Whitman W."/>
        </authorList>
    </citation>
    <scope>NUCLEOTIDE SEQUENCE [LARGE SCALE GENOMIC DNA]</scope>
    <source>
        <strain evidence="10 11">CECT 8712</strain>
    </source>
</reference>
<organism evidence="10 11">
    <name type="scientific">Nocardiopsis algeriensis</name>
    <dbReference type="NCBI Taxonomy" id="1478215"/>
    <lineage>
        <taxon>Bacteria</taxon>
        <taxon>Bacillati</taxon>
        <taxon>Actinomycetota</taxon>
        <taxon>Actinomycetes</taxon>
        <taxon>Streptosporangiales</taxon>
        <taxon>Nocardiopsidaceae</taxon>
        <taxon>Nocardiopsis</taxon>
    </lineage>
</organism>
<feature type="chain" id="PRO_5032528124" description="Peptidase S8/S53 domain-containing protein" evidence="8">
    <location>
        <begin position="33"/>
        <end position="377"/>
    </location>
</feature>
<keyword evidence="8" id="KW-0732">Signal</keyword>
<evidence type="ECO:0000256" key="8">
    <source>
        <dbReference type="SAM" id="SignalP"/>
    </source>
</evidence>
<dbReference type="InterPro" id="IPR050131">
    <property type="entry name" value="Peptidase_S8_subtilisin-like"/>
</dbReference>
<evidence type="ECO:0000256" key="6">
    <source>
        <dbReference type="SAM" id="MobiDB-lite"/>
    </source>
</evidence>
<keyword evidence="2" id="KW-0645">Protease</keyword>
<proteinExistence type="inferred from homology"/>
<feature type="signal peptide" evidence="8">
    <location>
        <begin position="1"/>
        <end position="32"/>
    </location>
</feature>
<evidence type="ECO:0000313" key="11">
    <source>
        <dbReference type="Proteomes" id="UP000536604"/>
    </source>
</evidence>